<dbReference type="Proteomes" id="UP001165366">
    <property type="component" value="Unassembled WGS sequence"/>
</dbReference>
<dbReference type="Pfam" id="PF00932">
    <property type="entry name" value="LTD"/>
    <property type="match status" value="1"/>
</dbReference>
<dbReference type="NCBIfam" id="TIGR04183">
    <property type="entry name" value="Por_Secre_tail"/>
    <property type="match status" value="1"/>
</dbReference>
<dbReference type="EMBL" id="JAKLWS010000005">
    <property type="protein sequence ID" value="MCG2588045.1"/>
    <property type="molecule type" value="Genomic_DNA"/>
</dbReference>
<comment type="caution">
    <text evidence="3">The sequence shown here is derived from an EMBL/GenBank/DDBJ whole genome shotgun (WGS) entry which is preliminary data.</text>
</comment>
<gene>
    <name evidence="3" type="ORF">L6773_05680</name>
</gene>
<name>A0ABS9KB46_9BACT</name>
<proteinExistence type="predicted"/>
<feature type="domain" description="LTD" evidence="1">
    <location>
        <begin position="236"/>
        <end position="342"/>
    </location>
</feature>
<dbReference type="RefSeq" id="WP_237852889.1">
    <property type="nucleotide sequence ID" value="NZ_JAKLWS010000005.1"/>
</dbReference>
<dbReference type="Pfam" id="PF18962">
    <property type="entry name" value="Por_Secre_tail"/>
    <property type="match status" value="1"/>
</dbReference>
<dbReference type="InterPro" id="IPR001322">
    <property type="entry name" value="Lamin_tail_dom"/>
</dbReference>
<evidence type="ECO:0000259" key="2">
    <source>
        <dbReference type="Pfam" id="PF18962"/>
    </source>
</evidence>
<organism evidence="3 4">
    <name type="scientific">Rhodohalobacter sulfatireducens</name>
    <dbReference type="NCBI Taxonomy" id="2911366"/>
    <lineage>
        <taxon>Bacteria</taxon>
        <taxon>Pseudomonadati</taxon>
        <taxon>Balneolota</taxon>
        <taxon>Balneolia</taxon>
        <taxon>Balneolales</taxon>
        <taxon>Balneolaceae</taxon>
        <taxon>Rhodohalobacter</taxon>
    </lineage>
</organism>
<reference evidence="3" key="2">
    <citation type="submission" date="2024-05" db="EMBL/GenBank/DDBJ databases">
        <title>Rhodohalobacter halophilus gen. nov., sp. nov., a moderately halophilic member of the family Balneolaceae.</title>
        <authorList>
            <person name="Xia J."/>
        </authorList>
    </citation>
    <scope>NUCLEOTIDE SEQUENCE</scope>
    <source>
        <strain evidence="3">WB101</strain>
    </source>
</reference>
<evidence type="ECO:0000259" key="1">
    <source>
        <dbReference type="Pfam" id="PF00932"/>
    </source>
</evidence>
<evidence type="ECO:0000313" key="3">
    <source>
        <dbReference type="EMBL" id="MCG2588045.1"/>
    </source>
</evidence>
<dbReference type="Gene3D" id="2.60.40.4070">
    <property type="match status" value="1"/>
</dbReference>
<evidence type="ECO:0000313" key="4">
    <source>
        <dbReference type="Proteomes" id="UP001165366"/>
    </source>
</evidence>
<keyword evidence="4" id="KW-1185">Reference proteome</keyword>
<sequence length="828" mass="93204">MGRKLRAFFLAILFSVSVVLIGGSVTVSTAQILLENDTPLEVRFSQGASAKNESSVTVGLFEFETILSPEFTLANNQWQSYREANSEENYYVPGGIYGTAPGRVQLENSPYQTFFVASIQNKSEFSFGNFIVAFDFMYNFFGNESVNDFELKYKVNDGEWNNLPSGVIDESSLRSVEDAWSSFSLHLNIDDVYLRPSDTIHLMWTIDEEDPVTERIPMALQRMEIFPEKVEQNSLNRGDLIITEILPSSDVNGSEFEYVEIYNPGESSVSLKGIELVTGSGSRVIQQDIFVEPYNFTVISNVDISSLEGVENSYFYPGSMVTSDGGRVELERDGNLIASATYQPTESGVAVELNRVSQAYDGYSSMQDFTASQTSYFQELFGSPGVEGSTGRMFKKTLSQSGVYLVSFPGTPVQQLNRNQPLDFYKLDGTELDVGSIEPYTPVLVEKADDTPVSLFTEVVGNQSTRSDIETSFTDQSDFLSIPINTERDAIQSNNQSFRQAFPVTQVWNPQKKKFNLSLTNQVQTDYWTPLMVHGSVAELLSASENQIRSPIPDRYVEFEILPDDQESSVLSDVVMVGFMDIPTQYDEIRYDLPKLVLEESSISGQSVEGSQHLYLTSTLSDESYNSFTHLPQQIDKEYELGLGHQVSNDAGGAVLRWNISDKLPDEWVITIEDTFNGTVVNLREENEYRFRYIDSSENRERELSDSPKIRSINPVERPRFVVNVKPYESFSNATEEEEVPNSIELRPNYPNPFNPSTNINFYIPEERSVRVGVYNIVGQQVALLLDDVVQQGEHSLLWDASDKPSGIYIVQLETGSRIFTRKITLIK</sequence>
<protein>
    <submittedName>
        <fullName evidence="3">T9SS type A sorting domain-containing protein</fullName>
    </submittedName>
</protein>
<feature type="domain" description="Secretion system C-terminal sorting" evidence="2">
    <location>
        <begin position="750"/>
        <end position="824"/>
    </location>
</feature>
<dbReference type="InterPro" id="IPR026444">
    <property type="entry name" value="Secre_tail"/>
</dbReference>
<reference evidence="3" key="1">
    <citation type="submission" date="2022-01" db="EMBL/GenBank/DDBJ databases">
        <authorList>
            <person name="Wang Y."/>
        </authorList>
    </citation>
    <scope>NUCLEOTIDE SEQUENCE</scope>
    <source>
        <strain evidence="3">WB101</strain>
    </source>
</reference>
<accession>A0ABS9KB46</accession>